<dbReference type="PANTHER" id="PTHR37817:SF1">
    <property type="entry name" value="N-ACETYLTRANSFERASE EIS"/>
    <property type="match status" value="1"/>
</dbReference>
<dbReference type="InterPro" id="IPR051554">
    <property type="entry name" value="Acetyltransferase_Eis"/>
</dbReference>
<keyword evidence="2" id="KW-0808">Transferase</keyword>
<dbReference type="Gene3D" id="3.30.1050.10">
    <property type="entry name" value="SCP2 sterol-binding domain"/>
    <property type="match status" value="1"/>
</dbReference>
<dbReference type="InterPro" id="IPR016181">
    <property type="entry name" value="Acyl_CoA_acyltransferase"/>
</dbReference>
<gene>
    <name evidence="2" type="ORF">EHS13_06830</name>
</gene>
<organism evidence="2 3">
    <name type="scientific">Paenibacillus psychroresistens</name>
    <dbReference type="NCBI Taxonomy" id="1778678"/>
    <lineage>
        <taxon>Bacteria</taxon>
        <taxon>Bacillati</taxon>
        <taxon>Bacillota</taxon>
        <taxon>Bacilli</taxon>
        <taxon>Bacillales</taxon>
        <taxon>Paenibacillaceae</taxon>
        <taxon>Paenibacillus</taxon>
    </lineage>
</organism>
<evidence type="ECO:0000313" key="3">
    <source>
        <dbReference type="Proteomes" id="UP000426246"/>
    </source>
</evidence>
<dbReference type="Gene3D" id="3.40.630.30">
    <property type="match status" value="2"/>
</dbReference>
<dbReference type="GO" id="GO:0034069">
    <property type="term" value="F:aminoglycoside N-acetyltransferase activity"/>
    <property type="evidence" value="ECO:0007669"/>
    <property type="project" value="TreeGrafter"/>
</dbReference>
<name>A0A6B8RW96_9BACL</name>
<dbReference type="EMBL" id="CP034235">
    <property type="protein sequence ID" value="QGQ99979.1"/>
    <property type="molecule type" value="Genomic_DNA"/>
</dbReference>
<dbReference type="OrthoDB" id="9768284at2"/>
<evidence type="ECO:0000259" key="1">
    <source>
        <dbReference type="PROSITE" id="PS51186"/>
    </source>
</evidence>
<dbReference type="InterPro" id="IPR000182">
    <property type="entry name" value="GNAT_dom"/>
</dbReference>
<dbReference type="KEGG" id="ppsc:EHS13_06830"/>
<dbReference type="Pfam" id="PF13530">
    <property type="entry name" value="SCP2_2"/>
    <property type="match status" value="1"/>
</dbReference>
<dbReference type="AlphaFoldDB" id="A0A6B8RW96"/>
<evidence type="ECO:0000313" key="2">
    <source>
        <dbReference type="EMBL" id="QGQ99979.1"/>
    </source>
</evidence>
<reference evidence="3" key="1">
    <citation type="submission" date="2018-11" db="EMBL/GenBank/DDBJ databases">
        <title>Complete genome sequence of Paenibacillus sp. ML311-T8.</title>
        <authorList>
            <person name="Nam Y.-D."/>
            <person name="Kang J."/>
            <person name="Chung W.-H."/>
            <person name="Park Y.S."/>
        </authorList>
    </citation>
    <scope>NUCLEOTIDE SEQUENCE [LARGE SCALE GENOMIC DNA]</scope>
    <source>
        <strain evidence="3">ML311-T8</strain>
    </source>
</reference>
<dbReference type="SUPFAM" id="SSF55729">
    <property type="entry name" value="Acyl-CoA N-acyltransferases (Nat)"/>
    <property type="match status" value="1"/>
</dbReference>
<dbReference type="PANTHER" id="PTHR37817">
    <property type="entry name" value="N-ACETYLTRANSFERASE EIS"/>
    <property type="match status" value="1"/>
</dbReference>
<dbReference type="InterPro" id="IPR025559">
    <property type="entry name" value="Eis_dom"/>
</dbReference>
<dbReference type="InterPro" id="IPR041380">
    <property type="entry name" value="Acetyltransf_17"/>
</dbReference>
<dbReference type="Proteomes" id="UP000426246">
    <property type="component" value="Chromosome"/>
</dbReference>
<keyword evidence="3" id="KW-1185">Reference proteome</keyword>
<proteinExistence type="predicted"/>
<sequence length="396" mass="45609">MEGNIRAIGLDKVEESLRLSQFAFQYELSEAELAERIASFKPGLSWGYYIEDQLAAKLIILKLQTWINGRSFDMGGIASVATWPEFRRHGMVKKLLIHALQTMKEAGQTVSFLHPFEFPFYRKYGWETYIEHKKYEIPKDLIIKQFTSLGQMKQTNDWKLLDPIYQAYAQQFNGTLIRDEAWWTKNRGNKSAAFAIYYDESNVAKGYIQYKVKNKEMNVDELVFLDESARRGLWKFIADHDSMMEKVIVKAPIDDQLAFLLTNPRIKQEIVPYFMARIVDLVAFIEKLPMTTGLEKQKLELQITDSFAPWNNGTFAVKWNTSGKAKVKQVEASLTKETKGSPSILACDIGTLSAMLLGYQRPTLLKTIGRLQATNEAVEILEQLIPRNTTYLMDFF</sequence>
<dbReference type="GO" id="GO:0030649">
    <property type="term" value="P:aminoglycoside antibiotic catabolic process"/>
    <property type="evidence" value="ECO:0007669"/>
    <property type="project" value="TreeGrafter"/>
</dbReference>
<accession>A0A6B8RW96</accession>
<dbReference type="CDD" id="cd04301">
    <property type="entry name" value="NAT_SF"/>
    <property type="match status" value="1"/>
</dbReference>
<dbReference type="PROSITE" id="PS51186">
    <property type="entry name" value="GNAT"/>
    <property type="match status" value="1"/>
</dbReference>
<dbReference type="SUPFAM" id="SSF55718">
    <property type="entry name" value="SCP-like"/>
    <property type="match status" value="1"/>
</dbReference>
<feature type="domain" description="N-acetyltransferase" evidence="1">
    <location>
        <begin position="3"/>
        <end position="148"/>
    </location>
</feature>
<dbReference type="Pfam" id="PF17668">
    <property type="entry name" value="Acetyltransf_17"/>
    <property type="match status" value="1"/>
</dbReference>
<protein>
    <submittedName>
        <fullName evidence="2">GNAT family N-acetyltransferase</fullName>
    </submittedName>
</protein>
<dbReference type="Pfam" id="PF13527">
    <property type="entry name" value="Acetyltransf_9"/>
    <property type="match status" value="1"/>
</dbReference>
<dbReference type="InterPro" id="IPR036527">
    <property type="entry name" value="SCP2_sterol-bd_dom_sf"/>
</dbReference>